<evidence type="ECO:0000313" key="3">
    <source>
        <dbReference type="Proteomes" id="UP001295684"/>
    </source>
</evidence>
<evidence type="ECO:0000313" key="2">
    <source>
        <dbReference type="EMBL" id="CAI2362076.1"/>
    </source>
</evidence>
<dbReference type="AlphaFoldDB" id="A0AAD1U4Y6"/>
<feature type="region of interest" description="Disordered" evidence="1">
    <location>
        <begin position="192"/>
        <end position="212"/>
    </location>
</feature>
<feature type="compositionally biased region" description="Basic and acidic residues" evidence="1">
    <location>
        <begin position="192"/>
        <end position="209"/>
    </location>
</feature>
<organism evidence="2 3">
    <name type="scientific">Euplotes crassus</name>
    <dbReference type="NCBI Taxonomy" id="5936"/>
    <lineage>
        <taxon>Eukaryota</taxon>
        <taxon>Sar</taxon>
        <taxon>Alveolata</taxon>
        <taxon>Ciliophora</taxon>
        <taxon>Intramacronucleata</taxon>
        <taxon>Spirotrichea</taxon>
        <taxon>Hypotrichia</taxon>
        <taxon>Euplotida</taxon>
        <taxon>Euplotidae</taxon>
        <taxon>Moneuplotes</taxon>
    </lineage>
</organism>
<dbReference type="EMBL" id="CAMPGE010003250">
    <property type="protein sequence ID" value="CAI2362076.1"/>
    <property type="molecule type" value="Genomic_DNA"/>
</dbReference>
<comment type="caution">
    <text evidence="2">The sequence shown here is derived from an EMBL/GenBank/DDBJ whole genome shotgun (WGS) entry which is preliminary data.</text>
</comment>
<accession>A0AAD1U4Y6</accession>
<name>A0AAD1U4Y6_EUPCR</name>
<evidence type="ECO:0000256" key="1">
    <source>
        <dbReference type="SAM" id="MobiDB-lite"/>
    </source>
</evidence>
<gene>
    <name evidence="2" type="ORF">ECRASSUSDP1_LOCUS3394</name>
</gene>
<keyword evidence="3" id="KW-1185">Reference proteome</keyword>
<reference evidence="2" key="1">
    <citation type="submission" date="2023-07" db="EMBL/GenBank/DDBJ databases">
        <authorList>
            <consortium name="AG Swart"/>
            <person name="Singh M."/>
            <person name="Singh A."/>
            <person name="Seah K."/>
            <person name="Emmerich C."/>
        </authorList>
    </citation>
    <scope>NUCLEOTIDE SEQUENCE</scope>
    <source>
        <strain evidence="2">DP1</strain>
    </source>
</reference>
<protein>
    <submittedName>
        <fullName evidence="2">Uncharacterized protein</fullName>
    </submittedName>
</protein>
<sequence length="514" mass="59006">MRALPKCKSSPDCDRVSYMIRKTDTNTLEKNLLVCSLCMMTTYSDQDSEPIPDIDVITESLNLADYNVRKIEFFKIEHGLDQAWHTVLPQLEGFKTTCDELKEQLKVIKKSNHWEHLVDIHFEIKDVINSLFNSGLMKNYTKQLHCAEFRETRGCRTFVSDGSQAVVSNKVNEIQETITATQVNPLKEALRRAAQRDREKNTQLERLEQDREELDQTVQTLTQEKDNSEQVSAQRQLEIDSLTQQIQTFEEDQEHHNRQAEEMKHEILALEDTLQQSKHTLDHAGLKAIHNAMMKASDSFNEDSEFTIRVNTTDSQELLKALQLFRLPPLKKFSLWDIHAFNKPEVITKFLGNALSENVKYFYFNTNTNSCLDLSPYMDTLTKTLPLIPSRVELADWTMASSQFQDLLVAAQKADYVKFWDCKIDVGEEVDFGGRLDQAAFTNIDFEGTGRSERSNWAQNGFEQFKNIVKGLAKVESIKNRQVSIHLGNCGMSKDQAESILQENGMINMIVEGL</sequence>
<proteinExistence type="predicted"/>
<dbReference type="Proteomes" id="UP001295684">
    <property type="component" value="Unassembled WGS sequence"/>
</dbReference>